<proteinExistence type="predicted"/>
<organism evidence="2 3">
    <name type="scientific">Cannabis sativa</name>
    <name type="common">Hemp</name>
    <name type="synonym">Marijuana</name>
    <dbReference type="NCBI Taxonomy" id="3483"/>
    <lineage>
        <taxon>Eukaryota</taxon>
        <taxon>Viridiplantae</taxon>
        <taxon>Streptophyta</taxon>
        <taxon>Embryophyta</taxon>
        <taxon>Tracheophyta</taxon>
        <taxon>Spermatophyta</taxon>
        <taxon>Magnoliopsida</taxon>
        <taxon>eudicotyledons</taxon>
        <taxon>Gunneridae</taxon>
        <taxon>Pentapetalae</taxon>
        <taxon>rosids</taxon>
        <taxon>fabids</taxon>
        <taxon>Rosales</taxon>
        <taxon>Cannabaceae</taxon>
        <taxon>Cannabis</taxon>
    </lineage>
</organism>
<gene>
    <name evidence="2" type="ORF">G4B88_010547</name>
</gene>
<name>A0A7J6G856_CANSA</name>
<evidence type="ECO:0000313" key="3">
    <source>
        <dbReference type="Proteomes" id="UP000583929"/>
    </source>
</evidence>
<keyword evidence="1" id="KW-0812">Transmembrane</keyword>
<dbReference type="Proteomes" id="UP000583929">
    <property type="component" value="Unassembled WGS sequence"/>
</dbReference>
<accession>A0A7J6G856</accession>
<protein>
    <submittedName>
        <fullName evidence="2">Uncharacterized protein</fullName>
    </submittedName>
</protein>
<keyword evidence="1" id="KW-1133">Transmembrane helix</keyword>
<evidence type="ECO:0000313" key="2">
    <source>
        <dbReference type="EMBL" id="KAF4379153.1"/>
    </source>
</evidence>
<dbReference type="EMBL" id="JAATIQ010000130">
    <property type="protein sequence ID" value="KAF4379153.1"/>
    <property type="molecule type" value="Genomic_DNA"/>
</dbReference>
<keyword evidence="1" id="KW-0472">Membrane</keyword>
<evidence type="ECO:0000256" key="1">
    <source>
        <dbReference type="SAM" id="Phobius"/>
    </source>
</evidence>
<reference evidence="2 3" key="1">
    <citation type="journal article" date="2020" name="bioRxiv">
        <title>Sequence and annotation of 42 cannabis genomes reveals extensive copy number variation in cannabinoid synthesis and pathogen resistance genes.</title>
        <authorList>
            <person name="Mckernan K.J."/>
            <person name="Helbert Y."/>
            <person name="Kane L.T."/>
            <person name="Ebling H."/>
            <person name="Zhang L."/>
            <person name="Liu B."/>
            <person name="Eaton Z."/>
            <person name="Mclaughlin S."/>
            <person name="Kingan S."/>
            <person name="Baybayan P."/>
            <person name="Concepcion G."/>
            <person name="Jordan M."/>
            <person name="Riva A."/>
            <person name="Barbazuk W."/>
            <person name="Harkins T."/>
        </authorList>
    </citation>
    <scope>NUCLEOTIDE SEQUENCE [LARGE SCALE GENOMIC DNA]</scope>
    <source>
        <strain evidence="3">cv. Jamaican Lion 4</strain>
        <tissue evidence="2">Leaf</tissue>
    </source>
</reference>
<feature type="transmembrane region" description="Helical" evidence="1">
    <location>
        <begin position="20"/>
        <end position="42"/>
    </location>
</feature>
<keyword evidence="3" id="KW-1185">Reference proteome</keyword>
<dbReference type="AlphaFoldDB" id="A0A7J6G856"/>
<sequence>MAFLENVLLWSKNREPEFTFYAAVLPCFFAGIFKEMTSYVYFSSLFGDNRLLIMLIRKNTTGPIEPTITSHGVGQRTYAAK</sequence>
<comment type="caution">
    <text evidence="2">The sequence shown here is derived from an EMBL/GenBank/DDBJ whole genome shotgun (WGS) entry which is preliminary data.</text>
</comment>